<dbReference type="PROSITE" id="PS50217">
    <property type="entry name" value="BZIP"/>
    <property type="match status" value="1"/>
</dbReference>
<dbReference type="InterPro" id="IPR051027">
    <property type="entry name" value="bZIP_transcription_factors"/>
</dbReference>
<evidence type="ECO:0000256" key="5">
    <source>
        <dbReference type="SAM" id="MobiDB-lite"/>
    </source>
</evidence>
<feature type="region of interest" description="Disordered" evidence="5">
    <location>
        <begin position="402"/>
        <end position="454"/>
    </location>
</feature>
<dbReference type="Gene3D" id="1.20.5.170">
    <property type="match status" value="1"/>
</dbReference>
<comment type="caution">
    <text evidence="7">The sequence shown here is derived from an EMBL/GenBank/DDBJ whole genome shotgun (WGS) entry which is preliminary data.</text>
</comment>
<organism evidence="7 8">
    <name type="scientific">Coccomyxa subellipsoidea</name>
    <dbReference type="NCBI Taxonomy" id="248742"/>
    <lineage>
        <taxon>Eukaryota</taxon>
        <taxon>Viridiplantae</taxon>
        <taxon>Chlorophyta</taxon>
        <taxon>core chlorophytes</taxon>
        <taxon>Trebouxiophyceae</taxon>
        <taxon>Trebouxiophyceae incertae sedis</taxon>
        <taxon>Coccomyxaceae</taxon>
        <taxon>Coccomyxa</taxon>
    </lineage>
</organism>
<gene>
    <name evidence="7" type="ORF">WJX75_009997</name>
</gene>
<evidence type="ECO:0000259" key="6">
    <source>
        <dbReference type="PROSITE" id="PS50217"/>
    </source>
</evidence>
<evidence type="ECO:0000256" key="3">
    <source>
        <dbReference type="ARBA" id="ARBA00023163"/>
    </source>
</evidence>
<dbReference type="Proteomes" id="UP001491310">
    <property type="component" value="Unassembled WGS sequence"/>
</dbReference>
<proteinExistence type="predicted"/>
<dbReference type="CDD" id="cd14812">
    <property type="entry name" value="bZIP_u3"/>
    <property type="match status" value="1"/>
</dbReference>
<evidence type="ECO:0000256" key="2">
    <source>
        <dbReference type="ARBA" id="ARBA00023015"/>
    </source>
</evidence>
<name>A0ABR2YMW0_9CHLO</name>
<evidence type="ECO:0000256" key="4">
    <source>
        <dbReference type="ARBA" id="ARBA00023242"/>
    </source>
</evidence>
<dbReference type="SUPFAM" id="SSF57959">
    <property type="entry name" value="Leucine zipper domain"/>
    <property type="match status" value="1"/>
</dbReference>
<feature type="region of interest" description="Disordered" evidence="5">
    <location>
        <begin position="1"/>
        <end position="173"/>
    </location>
</feature>
<protein>
    <recommendedName>
        <fullName evidence="6">BZIP domain-containing protein</fullName>
    </recommendedName>
</protein>
<keyword evidence="8" id="KW-1185">Reference proteome</keyword>
<feature type="compositionally biased region" description="Polar residues" evidence="5">
    <location>
        <begin position="434"/>
        <end position="443"/>
    </location>
</feature>
<keyword evidence="4" id="KW-0539">Nucleus</keyword>
<dbReference type="PANTHER" id="PTHR19304">
    <property type="entry name" value="CYCLIC-AMP RESPONSE ELEMENT BINDING PROTEIN"/>
    <property type="match status" value="1"/>
</dbReference>
<dbReference type="InterPro" id="IPR046347">
    <property type="entry name" value="bZIP_sf"/>
</dbReference>
<dbReference type="SMART" id="SM00338">
    <property type="entry name" value="BRLZ"/>
    <property type="match status" value="1"/>
</dbReference>
<feature type="compositionally biased region" description="Acidic residues" evidence="5">
    <location>
        <begin position="19"/>
        <end position="39"/>
    </location>
</feature>
<evidence type="ECO:0000313" key="7">
    <source>
        <dbReference type="EMBL" id="KAK9907786.1"/>
    </source>
</evidence>
<feature type="compositionally biased region" description="Low complexity" evidence="5">
    <location>
        <begin position="102"/>
        <end position="115"/>
    </location>
</feature>
<comment type="subcellular location">
    <subcellularLocation>
        <location evidence="1">Nucleus</location>
    </subcellularLocation>
</comment>
<dbReference type="EMBL" id="JALJOT010000009">
    <property type="protein sequence ID" value="KAK9907786.1"/>
    <property type="molecule type" value="Genomic_DNA"/>
</dbReference>
<keyword evidence="3" id="KW-0804">Transcription</keyword>
<dbReference type="InterPro" id="IPR004827">
    <property type="entry name" value="bZIP"/>
</dbReference>
<accession>A0ABR2YMW0</accession>
<feature type="domain" description="BZIP" evidence="6">
    <location>
        <begin position="155"/>
        <end position="218"/>
    </location>
</feature>
<dbReference type="Pfam" id="PF00170">
    <property type="entry name" value="bZIP_1"/>
    <property type="match status" value="1"/>
</dbReference>
<evidence type="ECO:0000313" key="8">
    <source>
        <dbReference type="Proteomes" id="UP001491310"/>
    </source>
</evidence>
<reference evidence="7 8" key="1">
    <citation type="journal article" date="2024" name="Nat. Commun.">
        <title>Phylogenomics reveals the evolutionary origins of lichenization in chlorophyte algae.</title>
        <authorList>
            <person name="Puginier C."/>
            <person name="Libourel C."/>
            <person name="Otte J."/>
            <person name="Skaloud P."/>
            <person name="Haon M."/>
            <person name="Grisel S."/>
            <person name="Petersen M."/>
            <person name="Berrin J.G."/>
            <person name="Delaux P.M."/>
            <person name="Dal Grande F."/>
            <person name="Keller J."/>
        </authorList>
    </citation>
    <scope>NUCLEOTIDE SEQUENCE [LARGE SCALE GENOMIC DNA]</scope>
    <source>
        <strain evidence="7 8">SAG 216-7</strain>
    </source>
</reference>
<sequence>MAGADNEAGFFDNLGGGEIVEDEGTDEPSESEEEQDASEVEMVVHRRRGGSGDDQVAAPVVTTGHRSRSPSQGGRGHPSVTTGHIAAGQGANVSARTRSRGRASGSLSTSSVSGAQAHDPSTDPTDPTEQSGSGESKGKKRKSALNLDDIDDPAERRKQRRLAKNRATAAVSRERKRVQMVQLAGRTRALEQENANLQFMLGLRDQEISRLRQELVSLPRGAGSLESSVTVATSPTEPAALTGVALPLAATLQHLCLHVPRRSRAGLSVLACILYFLALISVGNPPSQPHPFWAPVAPSLSWDSNSGECELDWGANMAWGWPFLLRLAEARRRRLRQATPHNGTSSKCLPATGLALGDSNAMSEGGSESFQLWAPRLSSEWNIQDLLEVPLGSPQHAPWDPLPFPLLTSEAPHPASSTSSTDHQEAWETPEQCRASSTSSGSSKELPEPCSPHSMTQVDLADLQAPHSQRGTPSSRSSQAGYEALAARAACAAEARRADPTLRRAHQKRTTVALARGRLASAGVKVPEVEERGFYRVARGLPLLPRLVNFPQTADRM</sequence>
<keyword evidence="2" id="KW-0805">Transcription regulation</keyword>
<evidence type="ECO:0000256" key="1">
    <source>
        <dbReference type="ARBA" id="ARBA00004123"/>
    </source>
</evidence>